<keyword evidence="4" id="KW-0720">Serine protease</keyword>
<proteinExistence type="inferred from homology"/>
<dbReference type="RefSeq" id="WP_209638567.1">
    <property type="nucleotide sequence ID" value="NZ_JAGINW010000001.1"/>
</dbReference>
<dbReference type="PANTHER" id="PTHR43399:SF4">
    <property type="entry name" value="CELL WALL-ASSOCIATED PROTEASE"/>
    <property type="match status" value="1"/>
</dbReference>
<keyword evidence="9" id="KW-1185">Reference proteome</keyword>
<evidence type="ECO:0000256" key="5">
    <source>
        <dbReference type="PROSITE-ProRule" id="PRU01240"/>
    </source>
</evidence>
<evidence type="ECO:0000313" key="9">
    <source>
        <dbReference type="Proteomes" id="UP001519332"/>
    </source>
</evidence>
<evidence type="ECO:0000256" key="2">
    <source>
        <dbReference type="ARBA" id="ARBA00022670"/>
    </source>
</evidence>
<comment type="caution">
    <text evidence="8">The sequence shown here is derived from an EMBL/GenBank/DDBJ whole genome shotgun (WGS) entry which is preliminary data.</text>
</comment>
<dbReference type="PRINTS" id="PR00723">
    <property type="entry name" value="SUBTILISIN"/>
</dbReference>
<dbReference type="Proteomes" id="UP001519332">
    <property type="component" value="Unassembled WGS sequence"/>
</dbReference>
<gene>
    <name evidence="8" type="ORF">JOF56_003225</name>
</gene>
<evidence type="ECO:0000256" key="6">
    <source>
        <dbReference type="SAM" id="MobiDB-lite"/>
    </source>
</evidence>
<dbReference type="InterPro" id="IPR022398">
    <property type="entry name" value="Peptidase_S8_His-AS"/>
</dbReference>
<dbReference type="PROSITE" id="PS51892">
    <property type="entry name" value="SUBTILASE"/>
    <property type="match status" value="1"/>
</dbReference>
<name>A0ABS4TEK8_9PSEU</name>
<dbReference type="PROSITE" id="PS00136">
    <property type="entry name" value="SUBTILASE_ASP"/>
    <property type="match status" value="1"/>
</dbReference>
<keyword evidence="3" id="KW-0378">Hydrolase</keyword>
<sequence>MASTLILTNSTTASAGQPAVPSTGQRVTLITGDVVTSAGGQIGIQPAKRDRPVPFEQFTRNSDEYVIPGDVTGQVATGKLDRRLFNVTGLIRQRYDDAHTDSVPLIIEGAARAERRFGELNLASVSARKGSWRDVVAGGRKVWLNARVSASLDVSVPQIGAPAAWQAGHTGEGVTVAVLDSGIDATHPDLAGKVALGKDFTGTGGTNDVFGHGTHVASTIASGDAKFRGVAPGARLAVGKVLDDTGYGQADDIIEGMRWAATEAKAKVVNLSLGGAESDGTDPISQAVNELSKAHGTFPLASEVYAYSPRRCPRRCSRTTTPSGFSPLRTSSTN</sequence>
<dbReference type="PANTHER" id="PTHR43399">
    <property type="entry name" value="SUBTILISIN-RELATED"/>
    <property type="match status" value="1"/>
</dbReference>
<evidence type="ECO:0000259" key="7">
    <source>
        <dbReference type="Pfam" id="PF00082"/>
    </source>
</evidence>
<dbReference type="SUPFAM" id="SSF52743">
    <property type="entry name" value="Subtilisin-like"/>
    <property type="match status" value="1"/>
</dbReference>
<dbReference type="GO" id="GO:0008233">
    <property type="term" value="F:peptidase activity"/>
    <property type="evidence" value="ECO:0007669"/>
    <property type="project" value="UniProtKB-KW"/>
</dbReference>
<evidence type="ECO:0000256" key="1">
    <source>
        <dbReference type="ARBA" id="ARBA00011073"/>
    </source>
</evidence>
<accession>A0ABS4TEK8</accession>
<comment type="similarity">
    <text evidence="1 5">Belongs to the peptidase S8 family.</text>
</comment>
<dbReference type="GO" id="GO:0006508">
    <property type="term" value="P:proteolysis"/>
    <property type="evidence" value="ECO:0007669"/>
    <property type="project" value="UniProtKB-KW"/>
</dbReference>
<dbReference type="PROSITE" id="PS00137">
    <property type="entry name" value="SUBTILASE_HIS"/>
    <property type="match status" value="1"/>
</dbReference>
<dbReference type="InterPro" id="IPR015500">
    <property type="entry name" value="Peptidase_S8_subtilisin-rel"/>
</dbReference>
<dbReference type="Pfam" id="PF00082">
    <property type="entry name" value="Peptidase_S8"/>
    <property type="match status" value="1"/>
</dbReference>
<dbReference type="InterPro" id="IPR036852">
    <property type="entry name" value="Peptidase_S8/S53_dom_sf"/>
</dbReference>
<evidence type="ECO:0000313" key="8">
    <source>
        <dbReference type="EMBL" id="MBP2322840.1"/>
    </source>
</evidence>
<feature type="region of interest" description="Disordered" evidence="6">
    <location>
        <begin position="313"/>
        <end position="334"/>
    </location>
</feature>
<comment type="caution">
    <text evidence="5">Lacks conserved residue(s) required for the propagation of feature annotation.</text>
</comment>
<keyword evidence="2 8" id="KW-0645">Protease</keyword>
<dbReference type="InterPro" id="IPR000209">
    <property type="entry name" value="Peptidase_S8/S53_dom"/>
</dbReference>
<feature type="domain" description="Peptidase S8/S53" evidence="7">
    <location>
        <begin position="171"/>
        <end position="295"/>
    </location>
</feature>
<evidence type="ECO:0000256" key="4">
    <source>
        <dbReference type="ARBA" id="ARBA00022825"/>
    </source>
</evidence>
<feature type="region of interest" description="Disordered" evidence="6">
    <location>
        <begin position="1"/>
        <end position="21"/>
    </location>
</feature>
<organism evidence="8 9">
    <name type="scientific">Kibdelosporangium banguiense</name>
    <dbReference type="NCBI Taxonomy" id="1365924"/>
    <lineage>
        <taxon>Bacteria</taxon>
        <taxon>Bacillati</taxon>
        <taxon>Actinomycetota</taxon>
        <taxon>Actinomycetes</taxon>
        <taxon>Pseudonocardiales</taxon>
        <taxon>Pseudonocardiaceae</taxon>
        <taxon>Kibdelosporangium</taxon>
    </lineage>
</organism>
<dbReference type="InterPro" id="IPR051048">
    <property type="entry name" value="Peptidase_S8/S53_subtilisin"/>
</dbReference>
<dbReference type="InterPro" id="IPR023827">
    <property type="entry name" value="Peptidase_S8_Asp-AS"/>
</dbReference>
<evidence type="ECO:0000256" key="3">
    <source>
        <dbReference type="ARBA" id="ARBA00022801"/>
    </source>
</evidence>
<reference evidence="8 9" key="1">
    <citation type="submission" date="2021-03" db="EMBL/GenBank/DDBJ databases">
        <title>Sequencing the genomes of 1000 actinobacteria strains.</title>
        <authorList>
            <person name="Klenk H.-P."/>
        </authorList>
    </citation>
    <scope>NUCLEOTIDE SEQUENCE [LARGE SCALE GENOMIC DNA]</scope>
    <source>
        <strain evidence="8 9">DSM 46670</strain>
    </source>
</reference>
<dbReference type="Gene3D" id="3.40.50.200">
    <property type="entry name" value="Peptidase S8/S53 domain"/>
    <property type="match status" value="1"/>
</dbReference>
<protein>
    <submittedName>
        <fullName evidence="8">Subtilisin family serine protease</fullName>
    </submittedName>
</protein>
<dbReference type="EMBL" id="JAGINW010000001">
    <property type="protein sequence ID" value="MBP2322840.1"/>
    <property type="molecule type" value="Genomic_DNA"/>
</dbReference>